<keyword evidence="7" id="KW-0863">Zinc-finger</keyword>
<dbReference type="PROSITE" id="PS50966">
    <property type="entry name" value="ZF_SWIM"/>
    <property type="match status" value="1"/>
</dbReference>
<reference evidence="13" key="1">
    <citation type="journal article" date="2017" name="bioRxiv">
        <title>Comparative analysis of the genomes of Stylophora pistillata and Acropora digitifera provides evidence for extensive differences between species of corals.</title>
        <authorList>
            <person name="Voolstra C.R."/>
            <person name="Li Y."/>
            <person name="Liew Y.J."/>
            <person name="Baumgarten S."/>
            <person name="Zoccola D."/>
            <person name="Flot J.-F."/>
            <person name="Tambutte S."/>
            <person name="Allemand D."/>
            <person name="Aranda M."/>
        </authorList>
    </citation>
    <scope>NUCLEOTIDE SEQUENCE [LARGE SCALE GENOMIC DNA]</scope>
</reference>
<dbReference type="PANTHER" id="PTHR23277">
    <property type="entry name" value="NECTIN-RELATED"/>
    <property type="match status" value="1"/>
</dbReference>
<dbReference type="SUPFAM" id="SSF48726">
    <property type="entry name" value="Immunoglobulin"/>
    <property type="match status" value="1"/>
</dbReference>
<feature type="transmembrane region" description="Helical" evidence="9">
    <location>
        <begin position="290"/>
        <end position="313"/>
    </location>
</feature>
<dbReference type="GO" id="GO:0008270">
    <property type="term" value="F:zinc ion binding"/>
    <property type="evidence" value="ECO:0007669"/>
    <property type="project" value="UniProtKB-KW"/>
</dbReference>
<name>A0A2B4SKC1_STYPI</name>
<evidence type="ECO:0000259" key="11">
    <source>
        <dbReference type="PROSITE" id="PS50966"/>
    </source>
</evidence>
<keyword evidence="7" id="KW-0479">Metal-binding</keyword>
<dbReference type="SMART" id="SM00409">
    <property type="entry name" value="IG"/>
    <property type="match status" value="1"/>
</dbReference>
<organism evidence="12 13">
    <name type="scientific">Stylophora pistillata</name>
    <name type="common">Smooth cauliflower coral</name>
    <dbReference type="NCBI Taxonomy" id="50429"/>
    <lineage>
        <taxon>Eukaryota</taxon>
        <taxon>Metazoa</taxon>
        <taxon>Cnidaria</taxon>
        <taxon>Anthozoa</taxon>
        <taxon>Hexacorallia</taxon>
        <taxon>Scleractinia</taxon>
        <taxon>Astrocoeniina</taxon>
        <taxon>Pocilloporidae</taxon>
        <taxon>Stylophora</taxon>
    </lineage>
</organism>
<dbReference type="GO" id="GO:0007156">
    <property type="term" value="P:homophilic cell adhesion via plasma membrane adhesion molecules"/>
    <property type="evidence" value="ECO:0007669"/>
    <property type="project" value="TreeGrafter"/>
</dbReference>
<evidence type="ECO:0000256" key="7">
    <source>
        <dbReference type="PROSITE-ProRule" id="PRU00325"/>
    </source>
</evidence>
<evidence type="ECO:0000313" key="12">
    <source>
        <dbReference type="EMBL" id="PFX28977.1"/>
    </source>
</evidence>
<dbReference type="InterPro" id="IPR003599">
    <property type="entry name" value="Ig_sub"/>
</dbReference>
<evidence type="ECO:0000259" key="10">
    <source>
        <dbReference type="PROSITE" id="PS50835"/>
    </source>
</evidence>
<keyword evidence="13" id="KW-1185">Reference proteome</keyword>
<evidence type="ECO:0000256" key="4">
    <source>
        <dbReference type="ARBA" id="ARBA00023136"/>
    </source>
</evidence>
<comment type="subcellular location">
    <subcellularLocation>
        <location evidence="1">Membrane</location>
    </subcellularLocation>
</comment>
<evidence type="ECO:0000256" key="2">
    <source>
        <dbReference type="ARBA" id="ARBA00022729"/>
    </source>
</evidence>
<keyword evidence="9" id="KW-1133">Transmembrane helix</keyword>
<dbReference type="GO" id="GO:0007157">
    <property type="term" value="P:heterophilic cell-cell adhesion via plasma membrane cell adhesion molecules"/>
    <property type="evidence" value="ECO:0007669"/>
    <property type="project" value="TreeGrafter"/>
</dbReference>
<feature type="compositionally biased region" description="Low complexity" evidence="8">
    <location>
        <begin position="245"/>
        <end position="263"/>
    </location>
</feature>
<dbReference type="GO" id="GO:0016020">
    <property type="term" value="C:membrane"/>
    <property type="evidence" value="ECO:0007669"/>
    <property type="project" value="UniProtKB-SubCell"/>
</dbReference>
<dbReference type="InterPro" id="IPR013098">
    <property type="entry name" value="Ig_I-set"/>
</dbReference>
<dbReference type="GO" id="GO:0005912">
    <property type="term" value="C:adherens junction"/>
    <property type="evidence" value="ECO:0007669"/>
    <property type="project" value="TreeGrafter"/>
</dbReference>
<dbReference type="InterPro" id="IPR003598">
    <property type="entry name" value="Ig_sub2"/>
</dbReference>
<evidence type="ECO:0000256" key="5">
    <source>
        <dbReference type="ARBA" id="ARBA00023157"/>
    </source>
</evidence>
<dbReference type="AlphaFoldDB" id="A0A2B4SKC1"/>
<sequence length="374" mass="41436">MLFVVSRRRQGAAKTMPFGIYISFVVFLALNLVTGSSNSENQTKANLYQNNFEIPCRKPYRLPFRQLEWCTCPTIENCTSCFHMNLIAYIKNNTTVLVDFQGKYEVDSRGTLKIPKVLPKLDGMGYLCRVEYYLIGWRGKVRVLEIAKESPKISQGPRIVCVLEEAKFVLKCEAVGFPIPNIKWTINDELLQNQTGTECTYVKEKSTKNDAGSYICQAENSLGSYNHTVEVIVLPIQSCWSSHSDTSSTSRPRSSGYFPSSHGPSPPASSPSGESCKQVDFFTAIKNPKVLTLVVILLSLCSVLVLVLIAMCCCKHCPDRGVRCCFGCAICKNSIGRGSGGHPDNTEMLVVSGGQAVSINREQSFHPQMPAERL</sequence>
<keyword evidence="9" id="KW-0812">Transmembrane</keyword>
<evidence type="ECO:0000256" key="8">
    <source>
        <dbReference type="SAM" id="MobiDB-lite"/>
    </source>
</evidence>
<keyword evidence="4 9" id="KW-0472">Membrane</keyword>
<keyword evidence="5" id="KW-1015">Disulfide bond</keyword>
<dbReference type="InterPro" id="IPR036179">
    <property type="entry name" value="Ig-like_dom_sf"/>
</dbReference>
<evidence type="ECO:0000256" key="3">
    <source>
        <dbReference type="ARBA" id="ARBA00022737"/>
    </source>
</evidence>
<accession>A0A2B4SKC1</accession>
<dbReference type="Pfam" id="PF07679">
    <property type="entry name" value="I-set"/>
    <property type="match status" value="1"/>
</dbReference>
<keyword evidence="2" id="KW-0732">Signal</keyword>
<dbReference type="InterPro" id="IPR051427">
    <property type="entry name" value="Nectin/Nectin-like"/>
</dbReference>
<keyword evidence="3" id="KW-0677">Repeat</keyword>
<feature type="region of interest" description="Disordered" evidence="8">
    <location>
        <begin position="245"/>
        <end position="272"/>
    </location>
</feature>
<protein>
    <submittedName>
        <fullName evidence="12">Immunoglobulin superfamily member 10</fullName>
    </submittedName>
</protein>
<comment type="caution">
    <text evidence="12">The sequence shown here is derived from an EMBL/GenBank/DDBJ whole genome shotgun (WGS) entry which is preliminary data.</text>
</comment>
<evidence type="ECO:0000313" key="13">
    <source>
        <dbReference type="Proteomes" id="UP000225706"/>
    </source>
</evidence>
<dbReference type="OrthoDB" id="10039395at2759"/>
<dbReference type="PANTHER" id="PTHR23277:SF108">
    <property type="entry name" value="FASCICLIN-3"/>
    <property type="match status" value="1"/>
</dbReference>
<dbReference type="Proteomes" id="UP000225706">
    <property type="component" value="Unassembled WGS sequence"/>
</dbReference>
<dbReference type="Gene3D" id="2.60.40.10">
    <property type="entry name" value="Immunoglobulins"/>
    <property type="match status" value="1"/>
</dbReference>
<dbReference type="EMBL" id="LSMT01000073">
    <property type="protein sequence ID" value="PFX28977.1"/>
    <property type="molecule type" value="Genomic_DNA"/>
</dbReference>
<dbReference type="InterPro" id="IPR007110">
    <property type="entry name" value="Ig-like_dom"/>
</dbReference>
<dbReference type="InterPro" id="IPR007527">
    <property type="entry name" value="Znf_SWIM"/>
</dbReference>
<evidence type="ECO:0000256" key="6">
    <source>
        <dbReference type="ARBA" id="ARBA00023180"/>
    </source>
</evidence>
<dbReference type="InterPro" id="IPR013783">
    <property type="entry name" value="Ig-like_fold"/>
</dbReference>
<proteinExistence type="predicted"/>
<keyword evidence="6" id="KW-0325">Glycoprotein</keyword>
<feature type="domain" description="SWIM-type" evidence="11">
    <location>
        <begin position="60"/>
        <end position="92"/>
    </location>
</feature>
<gene>
    <name evidence="12" type="primary">IGSF10</name>
    <name evidence="12" type="ORF">AWC38_SpisGene6253</name>
</gene>
<dbReference type="PROSITE" id="PS50835">
    <property type="entry name" value="IG_LIKE"/>
    <property type="match status" value="1"/>
</dbReference>
<dbReference type="SMART" id="SM00408">
    <property type="entry name" value="IGc2"/>
    <property type="match status" value="1"/>
</dbReference>
<evidence type="ECO:0000256" key="1">
    <source>
        <dbReference type="ARBA" id="ARBA00004370"/>
    </source>
</evidence>
<evidence type="ECO:0000256" key="9">
    <source>
        <dbReference type="SAM" id="Phobius"/>
    </source>
</evidence>
<keyword evidence="7" id="KW-0862">Zinc</keyword>
<feature type="domain" description="Ig-like" evidence="10">
    <location>
        <begin position="151"/>
        <end position="232"/>
    </location>
</feature>